<evidence type="ECO:0000313" key="1">
    <source>
        <dbReference type="EMBL" id="KAG2281328.1"/>
    </source>
</evidence>
<accession>A0A8X7R7H2</accession>
<gene>
    <name evidence="1" type="ORF">Bca52824_052548</name>
</gene>
<evidence type="ECO:0000313" key="2">
    <source>
        <dbReference type="Proteomes" id="UP000886595"/>
    </source>
</evidence>
<proteinExistence type="predicted"/>
<comment type="caution">
    <text evidence="1">The sequence shown here is derived from an EMBL/GenBank/DDBJ whole genome shotgun (WGS) entry which is preliminary data.</text>
</comment>
<keyword evidence="2" id="KW-1185">Reference proteome</keyword>
<reference evidence="1 2" key="1">
    <citation type="submission" date="2020-02" db="EMBL/GenBank/DDBJ databases">
        <authorList>
            <person name="Ma Q."/>
            <person name="Huang Y."/>
            <person name="Song X."/>
            <person name="Pei D."/>
        </authorList>
    </citation>
    <scope>NUCLEOTIDE SEQUENCE [LARGE SCALE GENOMIC DNA]</scope>
    <source>
        <strain evidence="1">Sxm20200214</strain>
        <tissue evidence="1">Leaf</tissue>
    </source>
</reference>
<name>A0A8X7R7H2_BRACI</name>
<sequence length="64" mass="7345">MAISGNLRISASLVSPYHRHPKCLSLPSSKVRFLLFLTLSLFDPSIRIMKLATHCSDFMYFEKK</sequence>
<protein>
    <submittedName>
        <fullName evidence="1">Uncharacterized protein</fullName>
    </submittedName>
</protein>
<dbReference type="EMBL" id="JAAMPC010000011">
    <property type="protein sequence ID" value="KAG2281328.1"/>
    <property type="molecule type" value="Genomic_DNA"/>
</dbReference>
<dbReference type="Proteomes" id="UP000886595">
    <property type="component" value="Unassembled WGS sequence"/>
</dbReference>
<organism evidence="1 2">
    <name type="scientific">Brassica carinata</name>
    <name type="common">Ethiopian mustard</name>
    <name type="synonym">Abyssinian cabbage</name>
    <dbReference type="NCBI Taxonomy" id="52824"/>
    <lineage>
        <taxon>Eukaryota</taxon>
        <taxon>Viridiplantae</taxon>
        <taxon>Streptophyta</taxon>
        <taxon>Embryophyta</taxon>
        <taxon>Tracheophyta</taxon>
        <taxon>Spermatophyta</taxon>
        <taxon>Magnoliopsida</taxon>
        <taxon>eudicotyledons</taxon>
        <taxon>Gunneridae</taxon>
        <taxon>Pentapetalae</taxon>
        <taxon>rosids</taxon>
        <taxon>malvids</taxon>
        <taxon>Brassicales</taxon>
        <taxon>Brassicaceae</taxon>
        <taxon>Brassiceae</taxon>
        <taxon>Brassica</taxon>
    </lineage>
</organism>
<dbReference type="AlphaFoldDB" id="A0A8X7R7H2"/>